<keyword evidence="2" id="KW-1185">Reference proteome</keyword>
<dbReference type="Proteomes" id="UP000253383">
    <property type="component" value="Unassembled WGS sequence"/>
</dbReference>
<accession>A0A368JIL7</accession>
<comment type="caution">
    <text evidence="1">The sequence shown here is derived from an EMBL/GenBank/DDBJ whole genome shotgun (WGS) entry which is preliminary data.</text>
</comment>
<dbReference type="AlphaFoldDB" id="A0A368JIL7"/>
<name>A0A368JIL7_9BACT</name>
<dbReference type="EMBL" id="QOWE01000023">
    <property type="protein sequence ID" value="RCR66896.1"/>
    <property type="molecule type" value="Genomic_DNA"/>
</dbReference>
<sequence>MKRDISFLPVEGIQVVIARKPTELDQYDWQVYLINQNDVMIRNVFVTSKGYGFLDETQQLQQTTSTLRHYFAELQPNEYVAVETIMPDVFHLNNQYWVSYYIGDQIFDKKFIFVPDSITEQNLILISELGLEGILHA</sequence>
<evidence type="ECO:0000313" key="1">
    <source>
        <dbReference type="EMBL" id="RCR66896.1"/>
    </source>
</evidence>
<dbReference type="RefSeq" id="WP_114408643.1">
    <property type="nucleotide sequence ID" value="NZ_QOWE01000023.1"/>
</dbReference>
<dbReference type="OrthoDB" id="953239at2"/>
<protein>
    <submittedName>
        <fullName evidence="1">Uncharacterized protein</fullName>
    </submittedName>
</protein>
<evidence type="ECO:0000313" key="2">
    <source>
        <dbReference type="Proteomes" id="UP000253383"/>
    </source>
</evidence>
<organism evidence="1 2">
    <name type="scientific">Larkinella punicea</name>
    <dbReference type="NCBI Taxonomy" id="2315727"/>
    <lineage>
        <taxon>Bacteria</taxon>
        <taxon>Pseudomonadati</taxon>
        <taxon>Bacteroidota</taxon>
        <taxon>Cytophagia</taxon>
        <taxon>Cytophagales</taxon>
        <taxon>Spirosomataceae</taxon>
        <taxon>Larkinella</taxon>
    </lineage>
</organism>
<proteinExistence type="predicted"/>
<reference evidence="1 2" key="1">
    <citation type="submission" date="2018-07" db="EMBL/GenBank/DDBJ databases">
        <title>Genome analysis of Larkinella rosea.</title>
        <authorList>
            <person name="Zhou Z."/>
            <person name="Wang G."/>
        </authorList>
    </citation>
    <scope>NUCLEOTIDE SEQUENCE [LARGE SCALE GENOMIC DNA]</scope>
    <source>
        <strain evidence="2">zzj9</strain>
    </source>
</reference>
<gene>
    <name evidence="1" type="ORF">DUE52_24150</name>
</gene>